<dbReference type="KEGG" id="amuc:Pan181_04400"/>
<dbReference type="Proteomes" id="UP000315750">
    <property type="component" value="Chromosome"/>
</dbReference>
<keyword evidence="15" id="KW-1185">Reference proteome</keyword>
<evidence type="ECO:0000256" key="2">
    <source>
        <dbReference type="ARBA" id="ARBA00005810"/>
    </source>
</evidence>
<keyword evidence="9" id="KW-0289">Folate biosynthesis</keyword>
<feature type="domain" description="7,8-dihydro-6-hydroxymethylpterin-pyrophosphokinase" evidence="13">
    <location>
        <begin position="89"/>
        <end position="100"/>
    </location>
</feature>
<gene>
    <name evidence="14" type="primary">folK</name>
    <name evidence="14" type="ORF">Pan181_04400</name>
</gene>
<dbReference type="EC" id="2.7.6.3" evidence="3"/>
<reference evidence="14 15" key="1">
    <citation type="submission" date="2019-02" db="EMBL/GenBank/DDBJ databases">
        <title>Deep-cultivation of Planctomycetes and their phenomic and genomic characterization uncovers novel biology.</title>
        <authorList>
            <person name="Wiegand S."/>
            <person name="Jogler M."/>
            <person name="Boedeker C."/>
            <person name="Pinto D."/>
            <person name="Vollmers J."/>
            <person name="Rivas-Marin E."/>
            <person name="Kohn T."/>
            <person name="Peeters S.H."/>
            <person name="Heuer A."/>
            <person name="Rast P."/>
            <person name="Oberbeckmann S."/>
            <person name="Bunk B."/>
            <person name="Jeske O."/>
            <person name="Meyerdierks A."/>
            <person name="Storesund J.E."/>
            <person name="Kallscheuer N."/>
            <person name="Luecker S."/>
            <person name="Lage O.M."/>
            <person name="Pohl T."/>
            <person name="Merkel B.J."/>
            <person name="Hornburger P."/>
            <person name="Mueller R.-W."/>
            <person name="Bruemmer F."/>
            <person name="Labrenz M."/>
            <person name="Spormann A.M."/>
            <person name="Op den Camp H."/>
            <person name="Overmann J."/>
            <person name="Amann R."/>
            <person name="Jetten M.S.M."/>
            <person name="Mascher T."/>
            <person name="Medema M.H."/>
            <person name="Devos D.P."/>
            <person name="Kaster A.-K."/>
            <person name="Ovreas L."/>
            <person name="Rohde M."/>
            <person name="Galperin M.Y."/>
            <person name="Jogler C."/>
        </authorList>
    </citation>
    <scope>NUCLEOTIDE SEQUENCE [LARGE SCALE GENOMIC DNA]</scope>
    <source>
        <strain evidence="14 15">Pan181</strain>
    </source>
</reference>
<evidence type="ECO:0000259" key="13">
    <source>
        <dbReference type="PROSITE" id="PS00794"/>
    </source>
</evidence>
<dbReference type="InterPro" id="IPR035907">
    <property type="entry name" value="Hppk_sf"/>
</dbReference>
<evidence type="ECO:0000256" key="5">
    <source>
        <dbReference type="ARBA" id="ARBA00022679"/>
    </source>
</evidence>
<dbReference type="InterPro" id="IPR000550">
    <property type="entry name" value="Hppk"/>
</dbReference>
<evidence type="ECO:0000256" key="4">
    <source>
        <dbReference type="ARBA" id="ARBA00016218"/>
    </source>
</evidence>
<evidence type="ECO:0000256" key="3">
    <source>
        <dbReference type="ARBA" id="ARBA00013253"/>
    </source>
</evidence>
<evidence type="ECO:0000256" key="7">
    <source>
        <dbReference type="ARBA" id="ARBA00022777"/>
    </source>
</evidence>
<comment type="similarity">
    <text evidence="2">Belongs to the HPPK family.</text>
</comment>
<evidence type="ECO:0000256" key="1">
    <source>
        <dbReference type="ARBA" id="ARBA00005051"/>
    </source>
</evidence>
<dbReference type="SUPFAM" id="SSF55083">
    <property type="entry name" value="6-hydroxymethyl-7,8-dihydropterin pyrophosphokinase, HPPK"/>
    <property type="match status" value="1"/>
</dbReference>
<dbReference type="GO" id="GO:0005524">
    <property type="term" value="F:ATP binding"/>
    <property type="evidence" value="ECO:0007669"/>
    <property type="project" value="UniProtKB-KW"/>
</dbReference>
<dbReference type="GO" id="GO:0016301">
    <property type="term" value="F:kinase activity"/>
    <property type="evidence" value="ECO:0007669"/>
    <property type="project" value="UniProtKB-KW"/>
</dbReference>
<dbReference type="OrthoDB" id="9808041at2"/>
<dbReference type="AlphaFoldDB" id="A0A518AHR1"/>
<dbReference type="GO" id="GO:0003848">
    <property type="term" value="F:2-amino-4-hydroxy-6-hydroxymethyldihydropteridine diphosphokinase activity"/>
    <property type="evidence" value="ECO:0007669"/>
    <property type="project" value="UniProtKB-EC"/>
</dbReference>
<evidence type="ECO:0000256" key="9">
    <source>
        <dbReference type="ARBA" id="ARBA00022909"/>
    </source>
</evidence>
<evidence type="ECO:0000313" key="15">
    <source>
        <dbReference type="Proteomes" id="UP000315750"/>
    </source>
</evidence>
<evidence type="ECO:0000313" key="14">
    <source>
        <dbReference type="EMBL" id="QDU54260.1"/>
    </source>
</evidence>
<name>A0A518AHR1_9BACT</name>
<comment type="function">
    <text evidence="10">Catalyzes the transfer of pyrophosphate from adenosine triphosphate (ATP) to 6-hydroxymethyl-7,8-dihydropterin, an enzymatic step in folate biosynthesis pathway.</text>
</comment>
<keyword evidence="6" id="KW-0547">Nucleotide-binding</keyword>
<evidence type="ECO:0000256" key="10">
    <source>
        <dbReference type="ARBA" id="ARBA00029409"/>
    </source>
</evidence>
<dbReference type="GO" id="GO:0046654">
    <property type="term" value="P:tetrahydrofolate biosynthetic process"/>
    <property type="evidence" value="ECO:0007669"/>
    <property type="project" value="UniProtKB-UniPathway"/>
</dbReference>
<dbReference type="GO" id="GO:0046656">
    <property type="term" value="P:folic acid biosynthetic process"/>
    <property type="evidence" value="ECO:0007669"/>
    <property type="project" value="UniProtKB-KW"/>
</dbReference>
<evidence type="ECO:0000256" key="6">
    <source>
        <dbReference type="ARBA" id="ARBA00022741"/>
    </source>
</evidence>
<proteinExistence type="inferred from homology"/>
<accession>A0A518AHR1</accession>
<dbReference type="RefSeq" id="WP_145245265.1">
    <property type="nucleotide sequence ID" value="NZ_CP036278.1"/>
</dbReference>
<dbReference type="Pfam" id="PF01288">
    <property type="entry name" value="HPPK"/>
    <property type="match status" value="1"/>
</dbReference>
<dbReference type="CDD" id="cd00483">
    <property type="entry name" value="HPPK"/>
    <property type="match status" value="1"/>
</dbReference>
<dbReference type="PANTHER" id="PTHR43071">
    <property type="entry name" value="2-AMINO-4-HYDROXY-6-HYDROXYMETHYLDIHYDROPTERIDINE PYROPHOSPHOKINASE"/>
    <property type="match status" value="1"/>
</dbReference>
<organism evidence="14 15">
    <name type="scientific">Aeoliella mucimassa</name>
    <dbReference type="NCBI Taxonomy" id="2527972"/>
    <lineage>
        <taxon>Bacteria</taxon>
        <taxon>Pseudomonadati</taxon>
        <taxon>Planctomycetota</taxon>
        <taxon>Planctomycetia</taxon>
        <taxon>Pirellulales</taxon>
        <taxon>Lacipirellulaceae</taxon>
        <taxon>Aeoliella</taxon>
    </lineage>
</organism>
<keyword evidence="5 14" id="KW-0808">Transferase</keyword>
<dbReference type="PANTHER" id="PTHR43071:SF1">
    <property type="entry name" value="2-AMINO-4-HYDROXY-6-HYDROXYMETHYLDIHYDROPTERIDINE PYROPHOSPHOKINASE"/>
    <property type="match status" value="1"/>
</dbReference>
<evidence type="ECO:0000256" key="12">
    <source>
        <dbReference type="ARBA" id="ARBA00033413"/>
    </source>
</evidence>
<dbReference type="PROSITE" id="PS00794">
    <property type="entry name" value="HPPK"/>
    <property type="match status" value="1"/>
</dbReference>
<dbReference type="UniPathway" id="UPA00077">
    <property type="reaction ID" value="UER00155"/>
</dbReference>
<dbReference type="EMBL" id="CP036278">
    <property type="protein sequence ID" value="QDU54260.1"/>
    <property type="molecule type" value="Genomic_DNA"/>
</dbReference>
<evidence type="ECO:0000256" key="8">
    <source>
        <dbReference type="ARBA" id="ARBA00022840"/>
    </source>
</evidence>
<dbReference type="NCBIfam" id="TIGR01498">
    <property type="entry name" value="folK"/>
    <property type="match status" value="1"/>
</dbReference>
<dbReference type="Gene3D" id="3.30.70.560">
    <property type="entry name" value="7,8-Dihydro-6-hydroxymethylpterin-pyrophosphokinase HPPK"/>
    <property type="match status" value="1"/>
</dbReference>
<evidence type="ECO:0000256" key="11">
    <source>
        <dbReference type="ARBA" id="ARBA00029766"/>
    </source>
</evidence>
<protein>
    <recommendedName>
        <fullName evidence="4">2-amino-4-hydroxy-6-hydroxymethyldihydropteridine pyrophosphokinase</fullName>
        <ecNumber evidence="3">2.7.6.3</ecNumber>
    </recommendedName>
    <alternativeName>
        <fullName evidence="11">6-hydroxymethyl-7,8-dihydropterin pyrophosphokinase</fullName>
    </alternativeName>
    <alternativeName>
        <fullName evidence="12">7,8-dihydro-6-hydroxymethylpterin-pyrophosphokinase</fullName>
    </alternativeName>
</protein>
<sequence>MVHSLLALGSNLGDSQATVENALTAIDDLPHTSLVRRSELHATSAVGGPTGQPMFVNAAAVVETTLEPAALLAALHGIEQQFGRERMVRWASRTLDIDLLLVDQQQLVSETLVLPHPRMSFRPFVLQPAVEIAGDWVHPGLQTTLSDLLTTLITADGGLSIYGGSSDARQYHAEQIAKEFSAMRIQNDGRDALRLVLGESREPLPTPRLAIELVVRRGATRPGVPTLSVMADARSEVLFDTIAAVELAWPELCRSEVRADRA</sequence>
<comment type="pathway">
    <text evidence="1">Cofactor biosynthesis; tetrahydrofolate biosynthesis; 2-amino-4-hydroxy-6-hydroxymethyl-7,8-dihydropteridine diphosphate from 7,8-dihydroneopterin triphosphate: step 4/4.</text>
</comment>
<keyword evidence="8" id="KW-0067">ATP-binding</keyword>
<keyword evidence="7 14" id="KW-0418">Kinase</keyword>